<dbReference type="GO" id="GO:0016829">
    <property type="term" value="F:lyase activity"/>
    <property type="evidence" value="ECO:0007669"/>
    <property type="project" value="UniProtKB-KW"/>
</dbReference>
<dbReference type="Proteomes" id="UP001352263">
    <property type="component" value="Unassembled WGS sequence"/>
</dbReference>
<dbReference type="SUPFAM" id="SSF81853">
    <property type="entry name" value="Family 10 polysaccharide lyase"/>
    <property type="match status" value="1"/>
</dbReference>
<proteinExistence type="predicted"/>
<name>A0ABU6JFC1_9BURK</name>
<evidence type="ECO:0000256" key="1">
    <source>
        <dbReference type="SAM" id="MobiDB-lite"/>
    </source>
</evidence>
<evidence type="ECO:0000313" key="3">
    <source>
        <dbReference type="EMBL" id="MEC4721784.1"/>
    </source>
</evidence>
<feature type="region of interest" description="Disordered" evidence="1">
    <location>
        <begin position="321"/>
        <end position="340"/>
    </location>
</feature>
<evidence type="ECO:0000256" key="2">
    <source>
        <dbReference type="SAM" id="SignalP"/>
    </source>
</evidence>
<keyword evidence="2" id="KW-0732">Signal</keyword>
<dbReference type="EMBL" id="JAWIIV010000021">
    <property type="protein sequence ID" value="MEC4721784.1"/>
    <property type="molecule type" value="Genomic_DNA"/>
</dbReference>
<keyword evidence="3" id="KW-0456">Lyase</keyword>
<protein>
    <submittedName>
        <fullName evidence="3">Pectate lyase</fullName>
    </submittedName>
</protein>
<keyword evidence="4" id="KW-1185">Reference proteome</keyword>
<reference evidence="3 4" key="1">
    <citation type="submission" date="2023-10" db="EMBL/GenBank/DDBJ databases">
        <title>Noviherbaspirillum sp. CPCC 100848 genome assembly.</title>
        <authorList>
            <person name="Li X.Y."/>
            <person name="Fang X.M."/>
        </authorList>
    </citation>
    <scope>NUCLEOTIDE SEQUENCE [LARGE SCALE GENOMIC DNA]</scope>
    <source>
        <strain evidence="3 4">CPCC 100848</strain>
    </source>
</reference>
<gene>
    <name evidence="3" type="ORF">RY831_21680</name>
</gene>
<comment type="caution">
    <text evidence="3">The sequence shown here is derived from an EMBL/GenBank/DDBJ whole genome shotgun (WGS) entry which is preliminary data.</text>
</comment>
<dbReference type="Gene3D" id="1.50.10.20">
    <property type="match status" value="1"/>
</dbReference>
<sequence>MKRRDFVISMLSPVALAACGGGNSGTEAVATTPVTPNPATPNTAKTAAASALKRAAAYMDEKVSYRGGYVWSYSPDLTQTFGEMEAKRTMCWIQPPGTPSVGHVYLDSYHATGDERFYDAAVRTGLAVVQAQHPAGGWNYIYDFAGEESLKHWYDTIGKNGWRLEEFQHYYGNATFDDAGTAVASQLMLRLYLEKKDERFLVPLQKAIAFMVNAQFGPEFGIADGGWPQRFPHFPGSISQMPRPNPEQLPAGSKSGMDDGDYTLHVTFNDDVMGENIKFLTMCVVALGRTDLIPNIRRAMDCMQRMQWTSANGLQSGWGLQHLSRETGGRPAGSPAGARSYEPRALATHTTQTNIQQLFNYFQLTGDRKYLANIPKAIAWLKTCTLPSNAVQLNPLLSGRTHPTFVELETNDALYVHRYGSNIHNGAYYYNKDITNTPSHYSAGRQVNIAALETRYNELNAMSNEAVTAMVARSPLNVRAVAALPKYFSIREVDFSDLFTGAKMTTPNVPETEVNQLISDLGTKDYWTSPVAEIVNPYRGDGPTTPYTGTAYQSKHVGDVYDTSPYPADNPPEIAPYVKRDKPQFIVTSDFIRKMGRLIAFISPVA</sequence>
<evidence type="ECO:0000313" key="4">
    <source>
        <dbReference type="Proteomes" id="UP001352263"/>
    </source>
</evidence>
<organism evidence="3 4">
    <name type="scientific">Noviherbaspirillum album</name>
    <dbReference type="NCBI Taxonomy" id="3080276"/>
    <lineage>
        <taxon>Bacteria</taxon>
        <taxon>Pseudomonadati</taxon>
        <taxon>Pseudomonadota</taxon>
        <taxon>Betaproteobacteria</taxon>
        <taxon>Burkholderiales</taxon>
        <taxon>Oxalobacteraceae</taxon>
        <taxon>Noviherbaspirillum</taxon>
    </lineage>
</organism>
<feature type="chain" id="PRO_5046354983" evidence="2">
    <location>
        <begin position="18"/>
        <end position="606"/>
    </location>
</feature>
<dbReference type="PROSITE" id="PS51257">
    <property type="entry name" value="PROKAR_LIPOPROTEIN"/>
    <property type="match status" value="1"/>
</dbReference>
<dbReference type="Pfam" id="PF09492">
    <property type="entry name" value="Pec_lyase"/>
    <property type="match status" value="1"/>
</dbReference>
<accession>A0ABU6JFC1</accession>
<dbReference type="InterPro" id="IPR012669">
    <property type="entry name" value="Pectate_lyase"/>
</dbReference>
<feature type="signal peptide" evidence="2">
    <location>
        <begin position="1"/>
        <end position="17"/>
    </location>
</feature>
<dbReference type="RefSeq" id="WP_326508465.1">
    <property type="nucleotide sequence ID" value="NZ_JAWIIV010000021.1"/>
</dbReference>